<dbReference type="EMBL" id="KN833705">
    <property type="protein sequence ID" value="KIK25792.1"/>
    <property type="molecule type" value="Genomic_DNA"/>
</dbReference>
<name>A0A0C9ZU52_9AGAM</name>
<evidence type="ECO:0000313" key="2">
    <source>
        <dbReference type="Proteomes" id="UP000054018"/>
    </source>
</evidence>
<sequence>MDHVENKDQERDRSDWDAAEQLVGIGEVPERNTVEERDDIFTRLTERGPFYPPRVKRIVEMVSYGPLPPDLLDRAKRKVAEFADMFALSVREVKPVTFHKFRLNVPKEATFSTKVSQKPLTQPQKEFLFPVLDEFNAAGVMRDIPAHEVKAVNPTVLAQKAH</sequence>
<keyword evidence="2" id="KW-1185">Reference proteome</keyword>
<organism evidence="1 2">
    <name type="scientific">Pisolithus microcarpus 441</name>
    <dbReference type="NCBI Taxonomy" id="765257"/>
    <lineage>
        <taxon>Eukaryota</taxon>
        <taxon>Fungi</taxon>
        <taxon>Dikarya</taxon>
        <taxon>Basidiomycota</taxon>
        <taxon>Agaricomycotina</taxon>
        <taxon>Agaricomycetes</taxon>
        <taxon>Agaricomycetidae</taxon>
        <taxon>Boletales</taxon>
        <taxon>Sclerodermatineae</taxon>
        <taxon>Pisolithaceae</taxon>
        <taxon>Pisolithus</taxon>
    </lineage>
</organism>
<dbReference type="Proteomes" id="UP000054018">
    <property type="component" value="Unassembled WGS sequence"/>
</dbReference>
<reference evidence="2" key="2">
    <citation type="submission" date="2015-01" db="EMBL/GenBank/DDBJ databases">
        <title>Evolutionary Origins and Diversification of the Mycorrhizal Mutualists.</title>
        <authorList>
            <consortium name="DOE Joint Genome Institute"/>
            <consortium name="Mycorrhizal Genomics Consortium"/>
            <person name="Kohler A."/>
            <person name="Kuo A."/>
            <person name="Nagy L.G."/>
            <person name="Floudas D."/>
            <person name="Copeland A."/>
            <person name="Barry K.W."/>
            <person name="Cichocki N."/>
            <person name="Veneault-Fourrey C."/>
            <person name="LaButti K."/>
            <person name="Lindquist E.A."/>
            <person name="Lipzen A."/>
            <person name="Lundell T."/>
            <person name="Morin E."/>
            <person name="Murat C."/>
            <person name="Riley R."/>
            <person name="Ohm R."/>
            <person name="Sun H."/>
            <person name="Tunlid A."/>
            <person name="Henrissat B."/>
            <person name="Grigoriev I.V."/>
            <person name="Hibbett D.S."/>
            <person name="Martin F."/>
        </authorList>
    </citation>
    <scope>NUCLEOTIDE SEQUENCE [LARGE SCALE GENOMIC DNA]</scope>
    <source>
        <strain evidence="2">441</strain>
    </source>
</reference>
<reference evidence="1 2" key="1">
    <citation type="submission" date="2014-04" db="EMBL/GenBank/DDBJ databases">
        <authorList>
            <consortium name="DOE Joint Genome Institute"/>
            <person name="Kuo A."/>
            <person name="Kohler A."/>
            <person name="Costa M.D."/>
            <person name="Nagy L.G."/>
            <person name="Floudas D."/>
            <person name="Copeland A."/>
            <person name="Barry K.W."/>
            <person name="Cichocki N."/>
            <person name="Veneault-Fourrey C."/>
            <person name="LaButti K."/>
            <person name="Lindquist E.A."/>
            <person name="Lipzen A."/>
            <person name="Lundell T."/>
            <person name="Morin E."/>
            <person name="Murat C."/>
            <person name="Sun H."/>
            <person name="Tunlid A."/>
            <person name="Henrissat B."/>
            <person name="Grigoriev I.V."/>
            <person name="Hibbett D.S."/>
            <person name="Martin F."/>
            <person name="Nordberg H.P."/>
            <person name="Cantor M.N."/>
            <person name="Hua S.X."/>
        </authorList>
    </citation>
    <scope>NUCLEOTIDE SEQUENCE [LARGE SCALE GENOMIC DNA]</scope>
    <source>
        <strain evidence="1 2">441</strain>
    </source>
</reference>
<evidence type="ECO:0000313" key="1">
    <source>
        <dbReference type="EMBL" id="KIK25792.1"/>
    </source>
</evidence>
<accession>A0A0C9ZU52</accession>
<dbReference type="OrthoDB" id="3363652at2759"/>
<dbReference type="AlphaFoldDB" id="A0A0C9ZU52"/>
<feature type="non-terminal residue" evidence="1">
    <location>
        <position position="162"/>
    </location>
</feature>
<gene>
    <name evidence="1" type="ORF">PISMIDRAFT_96113</name>
</gene>
<protein>
    <submittedName>
        <fullName evidence="1">Uncharacterized protein</fullName>
    </submittedName>
</protein>
<dbReference type="HOGENOM" id="CLU_119163_0_1_1"/>
<proteinExistence type="predicted"/>